<reference evidence="1 2" key="1">
    <citation type="submission" date="2021-06" db="EMBL/GenBank/DDBJ databases">
        <authorList>
            <person name="Palmer J.M."/>
        </authorList>
    </citation>
    <scope>NUCLEOTIDE SEQUENCE [LARGE SCALE GENOMIC DNA]</scope>
    <source>
        <strain evidence="1 2">AS_MEX2019</strain>
        <tissue evidence="1">Muscle</tissue>
    </source>
</reference>
<sequence>MVGEEESTGRHQSQNVLTEAEGTTTYAKRQILEAQIAFLYLVDTEMLFHVQGCTVAGASRVFVDDSSWEMIVGELQAFLALVYVGGVKGGRNIELSSFWSD</sequence>
<organism evidence="1 2">
    <name type="scientific">Ameca splendens</name>
    <dbReference type="NCBI Taxonomy" id="208324"/>
    <lineage>
        <taxon>Eukaryota</taxon>
        <taxon>Metazoa</taxon>
        <taxon>Chordata</taxon>
        <taxon>Craniata</taxon>
        <taxon>Vertebrata</taxon>
        <taxon>Euteleostomi</taxon>
        <taxon>Actinopterygii</taxon>
        <taxon>Neopterygii</taxon>
        <taxon>Teleostei</taxon>
        <taxon>Neoteleostei</taxon>
        <taxon>Acanthomorphata</taxon>
        <taxon>Ovalentaria</taxon>
        <taxon>Atherinomorphae</taxon>
        <taxon>Cyprinodontiformes</taxon>
        <taxon>Goodeidae</taxon>
        <taxon>Ameca</taxon>
    </lineage>
</organism>
<accession>A0ABV0YBK4</accession>
<protein>
    <submittedName>
        <fullName evidence="1">Uncharacterized protein</fullName>
    </submittedName>
</protein>
<name>A0ABV0YBK4_9TELE</name>
<dbReference type="Proteomes" id="UP001469553">
    <property type="component" value="Unassembled WGS sequence"/>
</dbReference>
<comment type="caution">
    <text evidence="1">The sequence shown here is derived from an EMBL/GenBank/DDBJ whole genome shotgun (WGS) entry which is preliminary data.</text>
</comment>
<gene>
    <name evidence="1" type="ORF">AMECASPLE_011077</name>
</gene>
<dbReference type="EMBL" id="JAHRIP010028873">
    <property type="protein sequence ID" value="MEQ2291208.1"/>
    <property type="molecule type" value="Genomic_DNA"/>
</dbReference>
<keyword evidence="2" id="KW-1185">Reference proteome</keyword>
<proteinExistence type="predicted"/>
<evidence type="ECO:0000313" key="2">
    <source>
        <dbReference type="Proteomes" id="UP001469553"/>
    </source>
</evidence>
<evidence type="ECO:0000313" key="1">
    <source>
        <dbReference type="EMBL" id="MEQ2291208.1"/>
    </source>
</evidence>